<dbReference type="RefSeq" id="WP_322473909.1">
    <property type="nucleotide sequence ID" value="NZ_JBHRZG010000002.1"/>
</dbReference>
<reference evidence="2" key="1">
    <citation type="journal article" date="2019" name="Int. J. Syst. Evol. Microbiol.">
        <title>The Global Catalogue of Microorganisms (GCM) 10K type strain sequencing project: providing services to taxonomists for standard genome sequencing and annotation.</title>
        <authorList>
            <consortium name="The Broad Institute Genomics Platform"/>
            <consortium name="The Broad Institute Genome Sequencing Center for Infectious Disease"/>
            <person name="Wu L."/>
            <person name="Ma J."/>
        </authorList>
    </citation>
    <scope>NUCLEOTIDE SEQUENCE [LARGE SCALE GENOMIC DNA]</scope>
    <source>
        <strain evidence="2">CCTCC AB 2017081</strain>
    </source>
</reference>
<organism evidence="1 2">
    <name type="scientific">Deinococcus rufus</name>
    <dbReference type="NCBI Taxonomy" id="2136097"/>
    <lineage>
        <taxon>Bacteria</taxon>
        <taxon>Thermotogati</taxon>
        <taxon>Deinococcota</taxon>
        <taxon>Deinococci</taxon>
        <taxon>Deinococcales</taxon>
        <taxon>Deinococcaceae</taxon>
        <taxon>Deinococcus</taxon>
    </lineage>
</organism>
<dbReference type="Gene3D" id="3.30.460.40">
    <property type="match status" value="1"/>
</dbReference>
<evidence type="ECO:0000313" key="1">
    <source>
        <dbReference type="EMBL" id="MFC3831855.1"/>
    </source>
</evidence>
<comment type="caution">
    <text evidence="1">The sequence shown here is derived from an EMBL/GenBank/DDBJ whole genome shotgun (WGS) entry which is preliminary data.</text>
</comment>
<proteinExistence type="predicted"/>
<evidence type="ECO:0000313" key="2">
    <source>
        <dbReference type="Proteomes" id="UP001595803"/>
    </source>
</evidence>
<name>A0ABV7Z5C3_9DEIO</name>
<accession>A0ABV7Z5C3</accession>
<dbReference type="Proteomes" id="UP001595803">
    <property type="component" value="Unassembled WGS sequence"/>
</dbReference>
<protein>
    <submittedName>
        <fullName evidence="1">Nucleotidyltransferase domain-containing protein</fullName>
    </submittedName>
</protein>
<dbReference type="InterPro" id="IPR019646">
    <property type="entry name" value="Aminoglyc_AdlTrfase"/>
</dbReference>
<dbReference type="Pfam" id="PF10706">
    <property type="entry name" value="Aminoglyc_resit"/>
    <property type="match status" value="1"/>
</dbReference>
<dbReference type="EMBL" id="JBHRZG010000002">
    <property type="protein sequence ID" value="MFC3831855.1"/>
    <property type="molecule type" value="Genomic_DNA"/>
</dbReference>
<gene>
    <name evidence="1" type="ORF">ACFOSB_03130</name>
</gene>
<keyword evidence="2" id="KW-1185">Reference proteome</keyword>
<sequence length="342" mass="37364">MPDLDMAAADLRRALGDFLERDRQDGVFHVQVGGPGSVPALADLDAPELHLDLLPEVPTDAQRAALGALGYVPESGQTWRHPAGHRLVVCDHSAGWRAAQSALRRLLTDDPRASAAYRQIYVRHGRLAADGALLPAALKHDARRIGFSPLQFAAHALAGLDAPWTVAGGYALDLHAGHVTRVHDDLDIEIPREAQGQLPDVLRGWRLDASVKGAYQPFRPPLEPPSHQIHARHPDLPAVLMVDLMLTDLSGGLWHYRRDPAITRPLAEARRVGPHGLPYLAPEIVLLFKAGSAGREPRGKDQSDFERVLPMLDTAARAWLRGALERTRPGHGWVEALDEGWG</sequence>